<keyword evidence="1" id="KW-1133">Transmembrane helix</keyword>
<feature type="transmembrane region" description="Helical" evidence="1">
    <location>
        <begin position="68"/>
        <end position="86"/>
    </location>
</feature>
<organism evidence="2 3">
    <name type="scientific">Levilactobacillus paucivorans</name>
    <dbReference type="NCBI Taxonomy" id="616990"/>
    <lineage>
        <taxon>Bacteria</taxon>
        <taxon>Bacillati</taxon>
        <taxon>Bacillota</taxon>
        <taxon>Bacilli</taxon>
        <taxon>Lactobacillales</taxon>
        <taxon>Lactobacillaceae</taxon>
        <taxon>Levilactobacillus</taxon>
    </lineage>
</organism>
<proteinExistence type="predicted"/>
<keyword evidence="3" id="KW-1185">Reference proteome</keyword>
<evidence type="ECO:0000313" key="3">
    <source>
        <dbReference type="Proteomes" id="UP000051906"/>
    </source>
</evidence>
<gene>
    <name evidence="2" type="ORF">IV54_GL001297</name>
</gene>
<dbReference type="AlphaFoldDB" id="A0A0R2LS61"/>
<keyword evidence="1" id="KW-0812">Transmembrane</keyword>
<dbReference type="OrthoDB" id="2298056at2"/>
<dbReference type="EMBL" id="JQCA01000032">
    <property type="protein sequence ID" value="KRO04510.1"/>
    <property type="molecule type" value="Genomic_DNA"/>
</dbReference>
<dbReference type="PATRIC" id="fig|616990.3.peg.1388"/>
<name>A0A0R2LS61_9LACO</name>
<evidence type="ECO:0000256" key="1">
    <source>
        <dbReference type="SAM" id="Phobius"/>
    </source>
</evidence>
<keyword evidence="1" id="KW-0472">Membrane</keyword>
<reference evidence="2 3" key="1">
    <citation type="journal article" date="2015" name="Genome Announc.">
        <title>Expanding the biotechnology potential of lactobacilli through comparative genomics of 213 strains and associated genera.</title>
        <authorList>
            <person name="Sun Z."/>
            <person name="Harris H.M."/>
            <person name="McCann A."/>
            <person name="Guo C."/>
            <person name="Argimon S."/>
            <person name="Zhang W."/>
            <person name="Yang X."/>
            <person name="Jeffery I.B."/>
            <person name="Cooney J.C."/>
            <person name="Kagawa T.F."/>
            <person name="Liu W."/>
            <person name="Song Y."/>
            <person name="Salvetti E."/>
            <person name="Wrobel A."/>
            <person name="Rasinkangas P."/>
            <person name="Parkhill J."/>
            <person name="Rea M.C."/>
            <person name="O'Sullivan O."/>
            <person name="Ritari J."/>
            <person name="Douillard F.P."/>
            <person name="Paul Ross R."/>
            <person name="Yang R."/>
            <person name="Briner A.E."/>
            <person name="Felis G.E."/>
            <person name="de Vos W.M."/>
            <person name="Barrangou R."/>
            <person name="Klaenhammer T.R."/>
            <person name="Caufield P.W."/>
            <person name="Cui Y."/>
            <person name="Zhang H."/>
            <person name="O'Toole P.W."/>
        </authorList>
    </citation>
    <scope>NUCLEOTIDE SEQUENCE [LARGE SCALE GENOMIC DNA]</scope>
    <source>
        <strain evidence="2 3">DSM 22467</strain>
    </source>
</reference>
<evidence type="ECO:0000313" key="2">
    <source>
        <dbReference type="EMBL" id="KRO04510.1"/>
    </source>
</evidence>
<sequence>MQKQPIDPIIRHQTSRFSRYVRGLVLTALWGFVAMIVLDNISFKAGWYSDTLVSLYLLFNLKAHADDHLLALIGLLLILVPIYAGWRWACLKKEER</sequence>
<dbReference type="Proteomes" id="UP000051906">
    <property type="component" value="Unassembled WGS sequence"/>
</dbReference>
<protein>
    <submittedName>
        <fullName evidence="2">Uncharacterized protein</fullName>
    </submittedName>
</protein>
<feature type="transmembrane region" description="Helical" evidence="1">
    <location>
        <begin position="20"/>
        <end position="38"/>
    </location>
</feature>
<comment type="caution">
    <text evidence="2">The sequence shown here is derived from an EMBL/GenBank/DDBJ whole genome shotgun (WGS) entry which is preliminary data.</text>
</comment>
<accession>A0A0R2LS61</accession>
<dbReference type="RefSeq" id="WP_057877882.1">
    <property type="nucleotide sequence ID" value="NZ_JQCA01000032.1"/>
</dbReference>
<dbReference type="STRING" id="616990.IV54_GL001297"/>